<dbReference type="Ensembl" id="ENSCRFT00000013716.1">
    <property type="protein sequence ID" value="ENSCRFP00000013261.1"/>
    <property type="gene ID" value="ENSCRFG00000010266.1"/>
</dbReference>
<dbReference type="SUPFAM" id="SSF47923">
    <property type="entry name" value="Ypt/Rab-GAP domain of gyp1p"/>
    <property type="match status" value="2"/>
</dbReference>
<feature type="region of interest" description="Disordered" evidence="2">
    <location>
        <begin position="1"/>
        <end position="22"/>
    </location>
</feature>
<evidence type="ECO:0000259" key="3">
    <source>
        <dbReference type="PROSITE" id="PS50086"/>
    </source>
</evidence>
<feature type="compositionally biased region" description="Basic and acidic residues" evidence="2">
    <location>
        <begin position="587"/>
        <end position="607"/>
    </location>
</feature>
<dbReference type="SMART" id="SM00164">
    <property type="entry name" value="TBC"/>
    <property type="match status" value="1"/>
</dbReference>
<dbReference type="GO" id="GO:0005776">
    <property type="term" value="C:autophagosome"/>
    <property type="evidence" value="ECO:0007669"/>
    <property type="project" value="TreeGrafter"/>
</dbReference>
<feature type="compositionally biased region" description="Low complexity" evidence="2">
    <location>
        <begin position="445"/>
        <end position="454"/>
    </location>
</feature>
<evidence type="ECO:0000256" key="1">
    <source>
        <dbReference type="ARBA" id="ARBA00022468"/>
    </source>
</evidence>
<evidence type="ECO:0000313" key="5">
    <source>
        <dbReference type="Ensembl" id="ENSCRFP00000013261.1"/>
    </source>
</evidence>
<feature type="compositionally biased region" description="Acidic residues" evidence="2">
    <location>
        <begin position="860"/>
        <end position="870"/>
    </location>
</feature>
<keyword evidence="1" id="KW-0343">GTPase activation</keyword>
<feature type="compositionally biased region" description="Basic residues" evidence="2">
    <location>
        <begin position="466"/>
        <end position="479"/>
    </location>
</feature>
<dbReference type="InterPro" id="IPR000195">
    <property type="entry name" value="Rab-GAP-TBC_dom"/>
</dbReference>
<dbReference type="GO" id="GO:0005096">
    <property type="term" value="F:GTPase activator activity"/>
    <property type="evidence" value="ECO:0007669"/>
    <property type="project" value="UniProtKB-KW"/>
</dbReference>
<dbReference type="CDD" id="cd05992">
    <property type="entry name" value="PB1"/>
    <property type="match status" value="1"/>
</dbReference>
<feature type="compositionally biased region" description="Gly residues" evidence="2">
    <location>
        <begin position="1"/>
        <end position="21"/>
    </location>
</feature>
<dbReference type="PROSITE" id="PS50086">
    <property type="entry name" value="TBC_RABGAP"/>
    <property type="match status" value="1"/>
</dbReference>
<feature type="compositionally biased region" description="Basic and acidic residues" evidence="2">
    <location>
        <begin position="753"/>
        <end position="818"/>
    </location>
</feature>
<dbReference type="PANTHER" id="PTHR22957:SF333">
    <property type="entry name" value="TBC1 DOMAIN FAMILY MEMBER 25"/>
    <property type="match status" value="1"/>
</dbReference>
<dbReference type="InterPro" id="IPR053793">
    <property type="entry name" value="PB1-like"/>
</dbReference>
<dbReference type="Proteomes" id="UP000694396">
    <property type="component" value="Unplaced"/>
</dbReference>
<evidence type="ECO:0000313" key="6">
    <source>
        <dbReference type="Proteomes" id="UP000694396"/>
    </source>
</evidence>
<reference evidence="5" key="1">
    <citation type="submission" date="2025-08" db="UniProtKB">
        <authorList>
            <consortium name="Ensembl"/>
        </authorList>
    </citation>
    <scope>IDENTIFICATION</scope>
</reference>
<protein>
    <submittedName>
        <fullName evidence="5">TBC1 domain family member 25</fullName>
    </submittedName>
</protein>
<keyword evidence="6" id="KW-1185">Reference proteome</keyword>
<dbReference type="AlphaFoldDB" id="A0A8C3QYG1"/>
<feature type="compositionally biased region" description="Low complexity" evidence="2">
    <location>
        <begin position="528"/>
        <end position="544"/>
    </location>
</feature>
<evidence type="ECO:0000256" key="2">
    <source>
        <dbReference type="SAM" id="MobiDB-lite"/>
    </source>
</evidence>
<feature type="compositionally biased region" description="Basic and acidic residues" evidence="2">
    <location>
        <begin position="730"/>
        <end position="740"/>
    </location>
</feature>
<feature type="domain" description="Rab-GAP TBC" evidence="3">
    <location>
        <begin position="226"/>
        <end position="433"/>
    </location>
</feature>
<feature type="domain" description="PB1" evidence="4">
    <location>
        <begin position="29"/>
        <end position="118"/>
    </location>
</feature>
<dbReference type="Gene3D" id="1.10.8.270">
    <property type="entry name" value="putative rabgap domain of human tbc1 domain family member 14 like domains"/>
    <property type="match status" value="1"/>
</dbReference>
<proteinExistence type="predicted"/>
<sequence length="954" mass="101476">MAATTGGGASPGGGAGPGGGAALEEECEVVRVRVKKNEGQQPPEFRSFAVDPQITSLDVLQHILARAFDLQGKKSFVLSFAARDGQGQDTFVPLLSDSDLANAFTCARPTLRLRLDVRNPPDSPLLEDWDIISPREVAAAEPVPERRSLLAAALPFTQALLAQVGRTLARAQAALAWPEGTPAVSPPPPPPPPCAPLSDADLRSYLGPGGRLLRPQELRLHVFHGGVEPGLRKVVWRYLLNVFPAGLTGQERLSHLRLKAAEYSSLKVSLAAVAAPAELAQVAAAVRKDVVRTDRAHPYFGGPEEGHPHLAALQALLTTFALGHPRLSYCQGMSDVAAPLLAVLDDEAQAYLCFCSLMRRLAPRFRPGGRGLARAFGHLRRLLRRADPSFWAFLAARGAHDLLFCYRWLLLELKREFAFEDALKVLEITWSSLPPAPPPPPPGVPLLGAPLGARRAGRGLRERRGLRPRPPRRRRRRRKREGEEEEDGGGGAGGAAEGPGGAGGGFGGLEGSGDGPEGPKSSSEVLDGPKSSSDVPGGPKSSSGSPGGLEASGDGPEGPKSSGDVPSSPKSSSDVSESPRSFSHVPEGPRDIQEGPKSSRDVPDGPRDSQGGPKSLKNIQEGPESSSNVPKGPKSSRKVQGRPPRDAAGAPEGSKDSESGGPRKVEEGTDALEMEQRPQSLCWGTGGHPREGQGDPREARDDPRTGRDDPKEGLDGPREGRGDPGTGHGDPGKIRGDLRGGHNLGEGHNAFGDGHHDPGDGHHDPRNGHHDPGNGHHDPRGDHHDPGDGRDHHDDHDDPRRGRRDSEDTHDDLKDDHHHHPKAPKTNPTTPDDPWGGRWAWEDPSSSSSSSSSCSSSSSSDEEVTVEDDGAPLPPPEELGQGNPFLLFVCLAMLLEQRDAVMARAGDYNEVAMHFDRLVRRHSLPRVLRRAKALFASYLEGWGAAAPQAGPPSG</sequence>
<name>A0A8C3QYG1_9PASS</name>
<feature type="compositionally biased region" description="Low complexity" evidence="2">
    <location>
        <begin position="845"/>
        <end position="859"/>
    </location>
</feature>
<organism evidence="5 6">
    <name type="scientific">Cyanoderma ruficeps</name>
    <name type="common">rufous-capped babbler</name>
    <dbReference type="NCBI Taxonomy" id="181631"/>
    <lineage>
        <taxon>Eukaryota</taxon>
        <taxon>Metazoa</taxon>
        <taxon>Chordata</taxon>
        <taxon>Craniata</taxon>
        <taxon>Vertebrata</taxon>
        <taxon>Euteleostomi</taxon>
        <taxon>Archelosauria</taxon>
        <taxon>Archosauria</taxon>
        <taxon>Dinosauria</taxon>
        <taxon>Saurischia</taxon>
        <taxon>Theropoda</taxon>
        <taxon>Coelurosauria</taxon>
        <taxon>Aves</taxon>
        <taxon>Neognathae</taxon>
        <taxon>Neoaves</taxon>
        <taxon>Telluraves</taxon>
        <taxon>Australaves</taxon>
        <taxon>Passeriformes</taxon>
        <taxon>Sylvioidea</taxon>
        <taxon>Timaliidae</taxon>
        <taxon>Cyanoderma</taxon>
    </lineage>
</organism>
<feature type="region of interest" description="Disordered" evidence="2">
    <location>
        <begin position="433"/>
        <end position="879"/>
    </location>
</feature>
<evidence type="ECO:0000259" key="4">
    <source>
        <dbReference type="PROSITE" id="PS51745"/>
    </source>
</evidence>
<dbReference type="InterPro" id="IPR035969">
    <property type="entry name" value="Rab-GAP_TBC_sf"/>
</dbReference>
<reference evidence="5" key="2">
    <citation type="submission" date="2025-09" db="UniProtKB">
        <authorList>
            <consortium name="Ensembl"/>
        </authorList>
    </citation>
    <scope>IDENTIFICATION</scope>
</reference>
<dbReference type="PROSITE" id="PS51745">
    <property type="entry name" value="PB1"/>
    <property type="match status" value="1"/>
</dbReference>
<dbReference type="Pfam" id="PF00566">
    <property type="entry name" value="RabGAP-TBC"/>
    <property type="match status" value="1"/>
</dbReference>
<feature type="compositionally biased region" description="Basic and acidic residues" evidence="2">
    <location>
        <begin position="688"/>
        <end position="722"/>
    </location>
</feature>
<feature type="compositionally biased region" description="Pro residues" evidence="2">
    <location>
        <begin position="434"/>
        <end position="444"/>
    </location>
</feature>
<dbReference type="Gene3D" id="1.10.472.80">
    <property type="entry name" value="Ypt/Rab-GAP domain of gyp1p, domain 3"/>
    <property type="match status" value="2"/>
</dbReference>
<feature type="compositionally biased region" description="Basic and acidic residues" evidence="2">
    <location>
        <begin position="653"/>
        <end position="667"/>
    </location>
</feature>
<feature type="compositionally biased region" description="Gly residues" evidence="2">
    <location>
        <begin position="489"/>
        <end position="516"/>
    </location>
</feature>
<dbReference type="GO" id="GO:1901096">
    <property type="term" value="P:regulation of autophagosome maturation"/>
    <property type="evidence" value="ECO:0007669"/>
    <property type="project" value="TreeGrafter"/>
</dbReference>
<dbReference type="PANTHER" id="PTHR22957">
    <property type="entry name" value="TBC1 DOMAIN FAMILY MEMBER GTPASE-ACTIVATING PROTEIN"/>
    <property type="match status" value="1"/>
</dbReference>
<accession>A0A8C3QYG1</accession>
<feature type="compositionally biased region" description="Low complexity" evidence="2">
    <location>
        <begin position="558"/>
        <end position="583"/>
    </location>
</feature>